<reference evidence="2 3" key="1">
    <citation type="submission" date="2014-12" db="EMBL/GenBank/DDBJ databases">
        <title>Draft Genome Sequences of Five Spore-Forming Food Isolates of Bacillus pumilus.</title>
        <authorList>
            <person name="de Jong A."/>
            <person name="van Heel A.J."/>
            <person name="Montalban-Lopez M."/>
            <person name="Krawczyk A.O."/>
            <person name="Berendsen E.M."/>
            <person name="Wells-Bennik M."/>
            <person name="Kuipers O.P."/>
        </authorList>
    </citation>
    <scope>NUCLEOTIDE SEQUENCE [LARGE SCALE GENOMIC DNA]</scope>
    <source>
        <strain evidence="2 3">B4127</strain>
    </source>
</reference>
<organism evidence="2 3">
    <name type="scientific">Bacillus pumilus</name>
    <name type="common">Bacillus mesentericus</name>
    <dbReference type="NCBI Taxonomy" id="1408"/>
    <lineage>
        <taxon>Bacteria</taxon>
        <taxon>Bacillati</taxon>
        <taxon>Bacillota</taxon>
        <taxon>Bacilli</taxon>
        <taxon>Bacillales</taxon>
        <taxon>Bacillaceae</taxon>
        <taxon>Bacillus</taxon>
    </lineage>
</organism>
<evidence type="ECO:0000259" key="1">
    <source>
        <dbReference type="Pfam" id="PF00149"/>
    </source>
</evidence>
<dbReference type="InterPro" id="IPR004843">
    <property type="entry name" value="Calcineurin-like_PHP"/>
</dbReference>
<dbReference type="GO" id="GO:0009245">
    <property type="term" value="P:lipid A biosynthetic process"/>
    <property type="evidence" value="ECO:0007669"/>
    <property type="project" value="TreeGrafter"/>
</dbReference>
<gene>
    <name evidence="2" type="ORF">B4127_2399</name>
</gene>
<feature type="domain" description="Calcineurin-like phosphoesterase" evidence="1">
    <location>
        <begin position="72"/>
        <end position="227"/>
    </location>
</feature>
<dbReference type="GO" id="GO:0016020">
    <property type="term" value="C:membrane"/>
    <property type="evidence" value="ECO:0007669"/>
    <property type="project" value="GOC"/>
</dbReference>
<dbReference type="SUPFAM" id="SSF56300">
    <property type="entry name" value="Metallo-dependent phosphatases"/>
    <property type="match status" value="1"/>
</dbReference>
<evidence type="ECO:0000313" key="2">
    <source>
        <dbReference type="EMBL" id="KIL17134.1"/>
    </source>
</evidence>
<comment type="caution">
    <text evidence="2">The sequence shown here is derived from an EMBL/GenBank/DDBJ whole genome shotgun (WGS) entry which is preliminary data.</text>
</comment>
<sequence length="283" mass="32011">MKRLFSFKRLMNDTYAREPFMMKYAIGFTAAIAAVTTGVCVTAKMVKTAKQNNIKKHYFTIEALQSDRPAVIFFISDTHRRLISDSLLAEVTQEKPDVIMIGGDLAEKGVPYARIEENVKRLSRIAPVYFVWGNNDHELHQQKLKEILHAYDVTTLQNETAVWDFEGQSIKIGGIDDIRLEKADYEAIRSEFVKDDVNILLSHNPDVHHLMSEDEGIDLVLSGHTHGGQIRIGKFGPYEKGRTGQVKGAFFLISNGYGTTKIPMRLGAEPETHLIYLMPVKTR</sequence>
<dbReference type="Gene3D" id="3.60.21.10">
    <property type="match status" value="1"/>
</dbReference>
<name>A0AB34QS20_BACPU</name>
<protein>
    <recommendedName>
        <fullName evidence="1">Calcineurin-like phosphoesterase domain-containing protein</fullName>
    </recommendedName>
</protein>
<evidence type="ECO:0000313" key="3">
    <source>
        <dbReference type="Proteomes" id="UP000031978"/>
    </source>
</evidence>
<dbReference type="Pfam" id="PF00149">
    <property type="entry name" value="Metallophos"/>
    <property type="match status" value="1"/>
</dbReference>
<dbReference type="PANTHER" id="PTHR31302">
    <property type="entry name" value="TRANSMEMBRANE PROTEIN WITH METALLOPHOSPHOESTERASE DOMAIN-RELATED"/>
    <property type="match status" value="1"/>
</dbReference>
<dbReference type="AlphaFoldDB" id="A0AB34QS20"/>
<dbReference type="GO" id="GO:0008758">
    <property type="term" value="F:UDP-2,3-diacylglucosamine hydrolase activity"/>
    <property type="evidence" value="ECO:0007669"/>
    <property type="project" value="TreeGrafter"/>
</dbReference>
<proteinExistence type="predicted"/>
<accession>A0AB34QS20</accession>
<dbReference type="InterPro" id="IPR051158">
    <property type="entry name" value="Metallophosphoesterase_sf"/>
</dbReference>
<dbReference type="EMBL" id="JXCL01000029">
    <property type="protein sequence ID" value="KIL17134.1"/>
    <property type="molecule type" value="Genomic_DNA"/>
</dbReference>
<dbReference type="Proteomes" id="UP000031978">
    <property type="component" value="Unassembled WGS sequence"/>
</dbReference>
<dbReference type="PANTHER" id="PTHR31302:SF32">
    <property type="entry name" value="PHOSPHOESTERASE"/>
    <property type="match status" value="1"/>
</dbReference>
<dbReference type="InterPro" id="IPR029052">
    <property type="entry name" value="Metallo-depent_PP-like"/>
</dbReference>